<dbReference type="EMBL" id="RZIG01000002">
    <property type="protein sequence ID" value="RYJ09506.1"/>
    <property type="molecule type" value="Genomic_DNA"/>
</dbReference>
<dbReference type="CDD" id="cd16148">
    <property type="entry name" value="sulfatase_like"/>
    <property type="match status" value="1"/>
</dbReference>
<evidence type="ECO:0000256" key="1">
    <source>
        <dbReference type="SAM" id="Coils"/>
    </source>
</evidence>
<dbReference type="SUPFAM" id="SSF53649">
    <property type="entry name" value="Alkaline phosphatase-like"/>
    <property type="match status" value="1"/>
</dbReference>
<dbReference type="InterPro" id="IPR000917">
    <property type="entry name" value="Sulfatase_N"/>
</dbReference>
<protein>
    <submittedName>
        <fullName evidence="3">Sulfatase</fullName>
    </submittedName>
</protein>
<accession>A0A482T2V6</accession>
<sequence length="441" mass="50182">MSPETPNVLCISVDSFRRDFSSVYNSSEDTTPFLKEFGEQSAVYNNAISPSCWTLQVHGSVFTGLYPPEHSVLDEGDVLGNHPTFAEILNEEGYDTQSFGHNGWLEAGGVLRGFDHTSTEPVFNSRGEAVLELLRQTSRGDPFASWILQRDSWTIENFSESVSQTHSPFCHFIHLNGAHWPYSPQSPHYKQFTNKTLLGVNANIIRQRRVYDKRGKMYVGDYKPNTDTLKTIKDLYRGCLRNIDQYIQSIIKILKSEGVYDNTIIVIFGDHGDNFGEDNILGHQFSVADSLIRVPLIIHDPTDRIKNGAYSDIVQLNDLYETIVGLIGADSPDTNSVDIRTETRDTAYTYYSASDSFVNKISENIDRTRLPPKKQFVAWQSPDKKLVYYPDREEYAGPGCNCDKLRDSLMQHQKQLKRIEQQKSETLSDDIKENLEQMGYL</sequence>
<organism evidence="3 4">
    <name type="scientific">Haloarcula hispanica</name>
    <dbReference type="NCBI Taxonomy" id="51589"/>
    <lineage>
        <taxon>Archaea</taxon>
        <taxon>Methanobacteriati</taxon>
        <taxon>Methanobacteriota</taxon>
        <taxon>Stenosarchaea group</taxon>
        <taxon>Halobacteria</taxon>
        <taxon>Halobacteriales</taxon>
        <taxon>Haloarculaceae</taxon>
        <taxon>Haloarcula</taxon>
    </lineage>
</organism>
<feature type="domain" description="Sulfatase N-terminal" evidence="2">
    <location>
        <begin position="6"/>
        <end position="328"/>
    </location>
</feature>
<dbReference type="PANTHER" id="PTHR43751:SF3">
    <property type="entry name" value="SULFATASE N-TERMINAL DOMAIN-CONTAINING PROTEIN"/>
    <property type="match status" value="1"/>
</dbReference>
<dbReference type="RefSeq" id="WP_129755211.1">
    <property type="nucleotide sequence ID" value="NZ_JAFKAA010000002.1"/>
</dbReference>
<dbReference type="InterPro" id="IPR017850">
    <property type="entry name" value="Alkaline_phosphatase_core_sf"/>
</dbReference>
<keyword evidence="1" id="KW-0175">Coiled coil</keyword>
<evidence type="ECO:0000313" key="4">
    <source>
        <dbReference type="Proteomes" id="UP000293535"/>
    </source>
</evidence>
<evidence type="ECO:0000313" key="3">
    <source>
        <dbReference type="EMBL" id="RYJ09506.1"/>
    </source>
</evidence>
<comment type="caution">
    <text evidence="3">The sequence shown here is derived from an EMBL/GenBank/DDBJ whole genome shotgun (WGS) entry which is preliminary data.</text>
</comment>
<name>A0A482T2V6_HALHI</name>
<dbReference type="AlphaFoldDB" id="A0A482T2V6"/>
<feature type="coiled-coil region" evidence="1">
    <location>
        <begin position="402"/>
        <end position="429"/>
    </location>
</feature>
<dbReference type="Gene3D" id="3.40.720.10">
    <property type="entry name" value="Alkaline Phosphatase, subunit A"/>
    <property type="match status" value="1"/>
</dbReference>
<proteinExistence type="predicted"/>
<gene>
    <name evidence="3" type="ORF">ELS20_05380</name>
</gene>
<dbReference type="InterPro" id="IPR052701">
    <property type="entry name" value="GAG_Ulvan_Degrading_Sulfatases"/>
</dbReference>
<dbReference type="PANTHER" id="PTHR43751">
    <property type="entry name" value="SULFATASE"/>
    <property type="match status" value="1"/>
</dbReference>
<evidence type="ECO:0000259" key="2">
    <source>
        <dbReference type="Pfam" id="PF00884"/>
    </source>
</evidence>
<reference evidence="3 4" key="1">
    <citation type="submission" date="2018-12" db="EMBL/GenBank/DDBJ databases">
        <title>Draft genome sequence of Haloarcula hispinica strain 18.1, an halophilic archaeon isolated from Chott El Jerid of Southern Tunisia.</title>
        <authorList>
            <person name="Najjari A."/>
            <person name="Ben Dhia O."/>
            <person name="Ferjani R."/>
            <person name="Mahjoubi M."/>
            <person name="Sghaier H."/>
            <person name="Elshahed M."/>
            <person name="Ouzari H.I."/>
            <person name="Cherid A."/>
            <person name="Youssef N."/>
        </authorList>
    </citation>
    <scope>NUCLEOTIDE SEQUENCE [LARGE SCALE GENOMIC DNA]</scope>
    <source>
        <strain evidence="3 4">18.1</strain>
    </source>
</reference>
<dbReference type="Pfam" id="PF00884">
    <property type="entry name" value="Sulfatase"/>
    <property type="match status" value="1"/>
</dbReference>
<dbReference type="Proteomes" id="UP000293535">
    <property type="component" value="Unassembled WGS sequence"/>
</dbReference>